<evidence type="ECO:0000256" key="8">
    <source>
        <dbReference type="HAMAP-Rule" id="MF_00134"/>
    </source>
</evidence>
<dbReference type="PANTHER" id="PTHR22854:SF2">
    <property type="entry name" value="INDOLE-3-GLYCEROL-PHOSPHATE SYNTHASE"/>
    <property type="match status" value="1"/>
</dbReference>
<dbReference type="FunFam" id="3.20.20.70:FF:000024">
    <property type="entry name" value="Indole-3-glycerol phosphate synthase"/>
    <property type="match status" value="1"/>
</dbReference>
<dbReference type="Pfam" id="PF00218">
    <property type="entry name" value="IGPS"/>
    <property type="match status" value="1"/>
</dbReference>
<evidence type="ECO:0000256" key="4">
    <source>
        <dbReference type="ARBA" id="ARBA00022793"/>
    </source>
</evidence>
<protein>
    <recommendedName>
        <fullName evidence="8">Indole-3-glycerol phosphate synthase</fullName>
        <shortName evidence="8">IGPS</shortName>
        <ecNumber evidence="8">4.1.1.48</ecNumber>
    </recommendedName>
</protein>
<dbReference type="GO" id="GO:0004425">
    <property type="term" value="F:indole-3-glycerol-phosphate synthase activity"/>
    <property type="evidence" value="ECO:0007669"/>
    <property type="project" value="UniProtKB-UniRule"/>
</dbReference>
<comment type="pathway">
    <text evidence="2 8">Amino-acid biosynthesis; L-tryptophan biosynthesis; L-tryptophan from chorismate: step 4/5.</text>
</comment>
<dbReference type="InterPro" id="IPR013785">
    <property type="entry name" value="Aldolase_TIM"/>
</dbReference>
<evidence type="ECO:0000313" key="11">
    <source>
        <dbReference type="RefSeq" id="WP_028312370.1"/>
    </source>
</evidence>
<accession>A0A8B6X5X0</accession>
<dbReference type="UniPathway" id="UPA00035">
    <property type="reaction ID" value="UER00043"/>
</dbReference>
<evidence type="ECO:0000256" key="6">
    <source>
        <dbReference type="ARBA" id="ARBA00023141"/>
    </source>
</evidence>
<dbReference type="PANTHER" id="PTHR22854">
    <property type="entry name" value="TRYPTOPHAN BIOSYNTHESIS PROTEIN"/>
    <property type="match status" value="1"/>
</dbReference>
<feature type="domain" description="Indole-3-glycerol phosphate synthase" evidence="9">
    <location>
        <begin position="5"/>
        <end position="259"/>
    </location>
</feature>
<keyword evidence="10" id="KW-1185">Reference proteome</keyword>
<keyword evidence="5 8" id="KW-0822">Tryptophan biosynthesis</keyword>
<dbReference type="GO" id="GO:0000162">
    <property type="term" value="P:L-tryptophan biosynthetic process"/>
    <property type="evidence" value="ECO:0007669"/>
    <property type="project" value="UniProtKB-UniRule"/>
</dbReference>
<keyword evidence="6 8" id="KW-0057">Aromatic amino acid biosynthesis</keyword>
<dbReference type="InterPro" id="IPR013798">
    <property type="entry name" value="Indole-3-glycerol_P_synth_dom"/>
</dbReference>
<dbReference type="NCBIfam" id="NF001377">
    <property type="entry name" value="PRK00278.2-4"/>
    <property type="match status" value="1"/>
</dbReference>
<gene>
    <name evidence="8 11" type="primary">trpC</name>
</gene>
<name>A0A8B6X5X0_9BURK</name>
<keyword evidence="7 8" id="KW-0456">Lyase</keyword>
<dbReference type="InterPro" id="IPR045186">
    <property type="entry name" value="Indole-3-glycerol_P_synth"/>
</dbReference>
<dbReference type="Gene3D" id="3.20.20.70">
    <property type="entry name" value="Aldolase class I"/>
    <property type="match status" value="1"/>
</dbReference>
<keyword evidence="4 8" id="KW-0210">Decarboxylase</keyword>
<evidence type="ECO:0000256" key="1">
    <source>
        <dbReference type="ARBA" id="ARBA00001633"/>
    </source>
</evidence>
<keyword evidence="3 8" id="KW-0028">Amino-acid biosynthesis</keyword>
<dbReference type="NCBIfam" id="NF001373">
    <property type="entry name" value="PRK00278.1-6"/>
    <property type="match status" value="1"/>
</dbReference>
<dbReference type="Proteomes" id="UP000675920">
    <property type="component" value="Unplaced"/>
</dbReference>
<evidence type="ECO:0000313" key="10">
    <source>
        <dbReference type="Proteomes" id="UP000675920"/>
    </source>
</evidence>
<dbReference type="CDD" id="cd00331">
    <property type="entry name" value="IGPS"/>
    <property type="match status" value="1"/>
</dbReference>
<comment type="similarity">
    <text evidence="8">Belongs to the TrpC family.</text>
</comment>
<evidence type="ECO:0000256" key="3">
    <source>
        <dbReference type="ARBA" id="ARBA00022605"/>
    </source>
</evidence>
<comment type="catalytic activity">
    <reaction evidence="1 8">
        <text>1-(2-carboxyphenylamino)-1-deoxy-D-ribulose 5-phosphate + H(+) = (1S,2R)-1-C-(indol-3-yl)glycerol 3-phosphate + CO2 + H2O</text>
        <dbReference type="Rhea" id="RHEA:23476"/>
        <dbReference type="ChEBI" id="CHEBI:15377"/>
        <dbReference type="ChEBI" id="CHEBI:15378"/>
        <dbReference type="ChEBI" id="CHEBI:16526"/>
        <dbReference type="ChEBI" id="CHEBI:58613"/>
        <dbReference type="ChEBI" id="CHEBI:58866"/>
        <dbReference type="EC" id="4.1.1.48"/>
    </reaction>
</comment>
<dbReference type="RefSeq" id="WP_028312370.1">
    <property type="nucleotide sequence ID" value="NZ_AXWS01000018.1"/>
</dbReference>
<sequence length="268" mass="28709">MSDILKKILATKHEEVIAARQRQSFVELDVDARSAAPPLGFARALISKSECGIAGVIAEAKRASPSKGLLRESFDAAAIARSYELHGAACMSVLTDRDYFRGDAADLKAARAACRLPIIRKDFIVDEWQIAEARAWGADAILLIVAALDDSQLAALESTAFDYGLDVLVEVHDGAELERALKLRTPLVGINNRNLRTFETSLATTLGLLAQVPADRLVVTESGILSAADVELMRGAGVNSFLVGEAFMRAPEPGEALARLFGFGTASR</sequence>
<organism evidence="10 11">
    <name type="scientific">Derxia gummosa DSM 723</name>
    <dbReference type="NCBI Taxonomy" id="1121388"/>
    <lineage>
        <taxon>Bacteria</taxon>
        <taxon>Pseudomonadati</taxon>
        <taxon>Pseudomonadota</taxon>
        <taxon>Betaproteobacteria</taxon>
        <taxon>Burkholderiales</taxon>
        <taxon>Alcaligenaceae</taxon>
        <taxon>Derxia</taxon>
    </lineage>
</organism>
<dbReference type="InterPro" id="IPR011060">
    <property type="entry name" value="RibuloseP-bd_barrel"/>
</dbReference>
<proteinExistence type="inferred from homology"/>
<dbReference type="GO" id="GO:0004640">
    <property type="term" value="F:phosphoribosylanthranilate isomerase activity"/>
    <property type="evidence" value="ECO:0007669"/>
    <property type="project" value="TreeGrafter"/>
</dbReference>
<evidence type="ECO:0000256" key="7">
    <source>
        <dbReference type="ARBA" id="ARBA00023239"/>
    </source>
</evidence>
<dbReference type="OrthoDB" id="9804217at2"/>
<evidence type="ECO:0000256" key="5">
    <source>
        <dbReference type="ARBA" id="ARBA00022822"/>
    </source>
</evidence>
<evidence type="ECO:0000259" key="9">
    <source>
        <dbReference type="Pfam" id="PF00218"/>
    </source>
</evidence>
<dbReference type="HAMAP" id="MF_00134_B">
    <property type="entry name" value="IGPS_B"/>
    <property type="match status" value="1"/>
</dbReference>
<dbReference type="EC" id="4.1.1.48" evidence="8"/>
<reference evidence="11" key="1">
    <citation type="submission" date="2025-08" db="UniProtKB">
        <authorList>
            <consortium name="RefSeq"/>
        </authorList>
    </citation>
    <scope>IDENTIFICATION</scope>
</reference>
<evidence type="ECO:0000256" key="2">
    <source>
        <dbReference type="ARBA" id="ARBA00004696"/>
    </source>
</evidence>
<dbReference type="SUPFAM" id="SSF51366">
    <property type="entry name" value="Ribulose-phoshate binding barrel"/>
    <property type="match status" value="1"/>
</dbReference>
<dbReference type="AlphaFoldDB" id="A0A8B6X5X0"/>